<dbReference type="InterPro" id="IPR018958">
    <property type="entry name" value="Knr4/Smi1-like_dom"/>
</dbReference>
<evidence type="ECO:0000259" key="1">
    <source>
        <dbReference type="SMART" id="SM00860"/>
    </source>
</evidence>
<protein>
    <submittedName>
        <fullName evidence="2">SMI1/KNR4 family protein</fullName>
    </submittedName>
</protein>
<dbReference type="InterPro" id="IPR014719">
    <property type="entry name" value="Ribosomal_bL12_C/ClpS-like"/>
</dbReference>
<sequence>MENRYESLEAILAKMRVAIEEAVDRNPDYYAKYPMYLITEAEERDILRVIDEWRLPEEYISFLKHYVPVSVAWSNDQYMNLYIYGAKDLLPGQSGYNYNHVADEAIADWPIDYLVIASDEGDPYCIDLSRGDTVIFTARHGAGAWNFSVAYDNLKEFLRSVLLPSSNEESNEDDEVEPYDYYKLILTGPGANKVKTLAYIKKRFSCDFAQAKAYLEQLPLPVYKGIEEGVVKVEDQLLLIGADYEKHKITWEEFIVSP</sequence>
<proteinExistence type="predicted"/>
<dbReference type="SMART" id="SM00860">
    <property type="entry name" value="SMI1_KNR4"/>
    <property type="match status" value="1"/>
</dbReference>
<dbReference type="Pfam" id="PF09346">
    <property type="entry name" value="SMI1_KNR4"/>
    <property type="match status" value="1"/>
</dbReference>
<dbReference type="EMBL" id="JBHSAM010000028">
    <property type="protein sequence ID" value="MFC4101612.1"/>
    <property type="molecule type" value="Genomic_DNA"/>
</dbReference>
<dbReference type="InterPro" id="IPR037883">
    <property type="entry name" value="Knr4/Smi1-like_sf"/>
</dbReference>
<organism evidence="2 3">
    <name type="scientific">Paenibacillus xanthanilyticus</name>
    <dbReference type="NCBI Taxonomy" id="1783531"/>
    <lineage>
        <taxon>Bacteria</taxon>
        <taxon>Bacillati</taxon>
        <taxon>Bacillota</taxon>
        <taxon>Bacilli</taxon>
        <taxon>Bacillales</taxon>
        <taxon>Paenibacillaceae</taxon>
        <taxon>Paenibacillus</taxon>
    </lineage>
</organism>
<reference evidence="3" key="1">
    <citation type="journal article" date="2019" name="Int. J. Syst. Evol. Microbiol.">
        <title>The Global Catalogue of Microorganisms (GCM) 10K type strain sequencing project: providing services to taxonomists for standard genome sequencing and annotation.</title>
        <authorList>
            <consortium name="The Broad Institute Genomics Platform"/>
            <consortium name="The Broad Institute Genome Sequencing Center for Infectious Disease"/>
            <person name="Wu L."/>
            <person name="Ma J."/>
        </authorList>
    </citation>
    <scope>NUCLEOTIDE SEQUENCE [LARGE SCALE GENOMIC DNA]</scope>
    <source>
        <strain evidence="3">IBRC-M 10987</strain>
    </source>
</reference>
<comment type="caution">
    <text evidence="2">The sequence shown here is derived from an EMBL/GenBank/DDBJ whole genome shotgun (WGS) entry which is preliminary data.</text>
</comment>
<feature type="domain" description="Knr4/Smi1-like" evidence="1">
    <location>
        <begin position="40"/>
        <end position="160"/>
    </location>
</feature>
<dbReference type="RefSeq" id="WP_377720222.1">
    <property type="nucleotide sequence ID" value="NZ_JBHSAM010000028.1"/>
</dbReference>
<evidence type="ECO:0000313" key="2">
    <source>
        <dbReference type="EMBL" id="MFC4101612.1"/>
    </source>
</evidence>
<dbReference type="SUPFAM" id="SSF160631">
    <property type="entry name" value="SMI1/KNR4-like"/>
    <property type="match status" value="1"/>
</dbReference>
<gene>
    <name evidence="2" type="ORF">ACFOZ8_18355</name>
</gene>
<evidence type="ECO:0000313" key="3">
    <source>
        <dbReference type="Proteomes" id="UP001595715"/>
    </source>
</evidence>
<dbReference type="SUPFAM" id="SSF54736">
    <property type="entry name" value="ClpS-like"/>
    <property type="match status" value="1"/>
</dbReference>
<keyword evidence="3" id="KW-1185">Reference proteome</keyword>
<dbReference type="Gene3D" id="3.40.1580.10">
    <property type="entry name" value="SMI1/KNR4-like"/>
    <property type="match status" value="1"/>
</dbReference>
<name>A0ABV8K6P0_9BACL</name>
<accession>A0ABV8K6P0</accession>
<dbReference type="Proteomes" id="UP001595715">
    <property type="component" value="Unassembled WGS sequence"/>
</dbReference>